<proteinExistence type="inferred from homology"/>
<protein>
    <submittedName>
        <fullName evidence="8">Outer membrane protein TolC</fullName>
    </submittedName>
</protein>
<evidence type="ECO:0000256" key="2">
    <source>
        <dbReference type="ARBA" id="ARBA00007613"/>
    </source>
</evidence>
<dbReference type="EMBL" id="FXTB01000001">
    <property type="protein sequence ID" value="SMO41216.1"/>
    <property type="molecule type" value="Genomic_DNA"/>
</dbReference>
<dbReference type="OrthoDB" id="367883at2"/>
<evidence type="ECO:0000256" key="5">
    <source>
        <dbReference type="ARBA" id="ARBA00022692"/>
    </source>
</evidence>
<comment type="similarity">
    <text evidence="2">Belongs to the outer membrane factor (OMF) (TC 1.B.17) family.</text>
</comment>
<evidence type="ECO:0000256" key="7">
    <source>
        <dbReference type="ARBA" id="ARBA00023237"/>
    </source>
</evidence>
<dbReference type="InterPro" id="IPR003423">
    <property type="entry name" value="OMP_efflux"/>
</dbReference>
<dbReference type="InterPro" id="IPR051906">
    <property type="entry name" value="TolC-like"/>
</dbReference>
<keyword evidence="3" id="KW-0813">Transport</keyword>
<dbReference type="SUPFAM" id="SSF56954">
    <property type="entry name" value="Outer membrane efflux proteins (OEP)"/>
    <property type="match status" value="1"/>
</dbReference>
<dbReference type="PANTHER" id="PTHR30026">
    <property type="entry name" value="OUTER MEMBRANE PROTEIN TOLC"/>
    <property type="match status" value="1"/>
</dbReference>
<evidence type="ECO:0000256" key="6">
    <source>
        <dbReference type="ARBA" id="ARBA00023136"/>
    </source>
</evidence>
<dbReference type="GO" id="GO:0009279">
    <property type="term" value="C:cell outer membrane"/>
    <property type="evidence" value="ECO:0007669"/>
    <property type="project" value="UniProtKB-SubCell"/>
</dbReference>
<name>A0A521B2E3_SACCC</name>
<evidence type="ECO:0000313" key="9">
    <source>
        <dbReference type="Proteomes" id="UP000319040"/>
    </source>
</evidence>
<evidence type="ECO:0000313" key="8">
    <source>
        <dbReference type="EMBL" id="SMO41216.1"/>
    </source>
</evidence>
<reference evidence="8 9" key="1">
    <citation type="submission" date="2017-05" db="EMBL/GenBank/DDBJ databases">
        <authorList>
            <person name="Varghese N."/>
            <person name="Submissions S."/>
        </authorList>
    </citation>
    <scope>NUCLEOTIDE SEQUENCE [LARGE SCALE GENOMIC DNA]</scope>
    <source>
        <strain evidence="8 9">DSM 27040</strain>
    </source>
</reference>
<gene>
    <name evidence="8" type="ORF">SAMN06265379_101611</name>
</gene>
<keyword evidence="7" id="KW-0998">Cell outer membrane</keyword>
<sequence length="427" mass="49408">MNVRVFYVCFILLLGSILNAQEKQISLNLKQAQEYALQHNKNLMNAKSDLLIAAEDVREARSAGLPQAEGTMDYMTNFNYSFNFGPGSEIVMEDQMNAKLQVSQLIFSGQYWVGLETAKIARRIAEKNIELSEMDVRENISNSYYLILVTKKLLQIVNENELNLQNMHEHTRNMFKMGLAERSDVDQISINLSEIVNTRKSMERNLQLNYNMLRLWLGVESEEEVVLTEKLDDIISQMEGRNLIDPNLDISDNPNYQIMLVQEDLGHKNIQMQRWAYAPTISGFYSYTEKIMKSDFDLSPKNVAGINLNIPLFSGLSRKAQLSKAKVEYDKIKRSTQLLEEQLTLQERQLIYEKNNAYENYITQKQNVEVSERVFQSMNNKYKQGQISSLELTQANSNYLQAENNYVSSVLQFLQSMLQLDKLYNNL</sequence>
<accession>A0A521B2E3</accession>
<keyword evidence="9" id="KW-1185">Reference proteome</keyword>
<evidence type="ECO:0000256" key="1">
    <source>
        <dbReference type="ARBA" id="ARBA00004442"/>
    </source>
</evidence>
<comment type="subcellular location">
    <subcellularLocation>
        <location evidence="1">Cell outer membrane</location>
    </subcellularLocation>
</comment>
<dbReference type="GO" id="GO:0015562">
    <property type="term" value="F:efflux transmembrane transporter activity"/>
    <property type="evidence" value="ECO:0007669"/>
    <property type="project" value="InterPro"/>
</dbReference>
<dbReference type="GO" id="GO:1990281">
    <property type="term" value="C:efflux pump complex"/>
    <property type="evidence" value="ECO:0007669"/>
    <property type="project" value="TreeGrafter"/>
</dbReference>
<organism evidence="8 9">
    <name type="scientific">Saccharicrinis carchari</name>
    <dbReference type="NCBI Taxonomy" id="1168039"/>
    <lineage>
        <taxon>Bacteria</taxon>
        <taxon>Pseudomonadati</taxon>
        <taxon>Bacteroidota</taxon>
        <taxon>Bacteroidia</taxon>
        <taxon>Marinilabiliales</taxon>
        <taxon>Marinilabiliaceae</taxon>
        <taxon>Saccharicrinis</taxon>
    </lineage>
</organism>
<dbReference type="Pfam" id="PF02321">
    <property type="entry name" value="OEP"/>
    <property type="match status" value="2"/>
</dbReference>
<keyword evidence="4" id="KW-1134">Transmembrane beta strand</keyword>
<dbReference type="PANTHER" id="PTHR30026:SF20">
    <property type="entry name" value="OUTER MEMBRANE PROTEIN TOLC"/>
    <property type="match status" value="1"/>
</dbReference>
<keyword evidence="5" id="KW-0812">Transmembrane</keyword>
<keyword evidence="6" id="KW-0472">Membrane</keyword>
<dbReference type="AlphaFoldDB" id="A0A521B2E3"/>
<dbReference type="RefSeq" id="WP_142531961.1">
    <property type="nucleotide sequence ID" value="NZ_FXTB01000001.1"/>
</dbReference>
<evidence type="ECO:0000256" key="3">
    <source>
        <dbReference type="ARBA" id="ARBA00022448"/>
    </source>
</evidence>
<dbReference type="Proteomes" id="UP000319040">
    <property type="component" value="Unassembled WGS sequence"/>
</dbReference>
<evidence type="ECO:0000256" key="4">
    <source>
        <dbReference type="ARBA" id="ARBA00022452"/>
    </source>
</evidence>
<dbReference type="Gene3D" id="1.20.1600.10">
    <property type="entry name" value="Outer membrane efflux proteins (OEP)"/>
    <property type="match status" value="1"/>
</dbReference>
<dbReference type="GO" id="GO:0015288">
    <property type="term" value="F:porin activity"/>
    <property type="evidence" value="ECO:0007669"/>
    <property type="project" value="TreeGrafter"/>
</dbReference>